<dbReference type="Proteomes" id="UP000077266">
    <property type="component" value="Unassembled WGS sequence"/>
</dbReference>
<name>A0A165EAZ2_EXIGL</name>
<dbReference type="EMBL" id="KV426153">
    <property type="protein sequence ID" value="KZV86491.1"/>
    <property type="molecule type" value="Genomic_DNA"/>
</dbReference>
<reference evidence="1 2" key="1">
    <citation type="journal article" date="2016" name="Mol. Biol. Evol.">
        <title>Comparative Genomics of Early-Diverging Mushroom-Forming Fungi Provides Insights into the Origins of Lignocellulose Decay Capabilities.</title>
        <authorList>
            <person name="Nagy L.G."/>
            <person name="Riley R."/>
            <person name="Tritt A."/>
            <person name="Adam C."/>
            <person name="Daum C."/>
            <person name="Floudas D."/>
            <person name="Sun H."/>
            <person name="Yadav J.S."/>
            <person name="Pangilinan J."/>
            <person name="Larsson K.H."/>
            <person name="Matsuura K."/>
            <person name="Barry K."/>
            <person name="Labutti K."/>
            <person name="Kuo R."/>
            <person name="Ohm R.A."/>
            <person name="Bhattacharya S.S."/>
            <person name="Shirouzu T."/>
            <person name="Yoshinaga Y."/>
            <person name="Martin F.M."/>
            <person name="Grigoriev I.V."/>
            <person name="Hibbett D.S."/>
        </authorList>
    </citation>
    <scope>NUCLEOTIDE SEQUENCE [LARGE SCALE GENOMIC DNA]</scope>
    <source>
        <strain evidence="1 2">HHB12029</strain>
    </source>
</reference>
<feature type="non-terminal residue" evidence="1">
    <location>
        <position position="302"/>
    </location>
</feature>
<evidence type="ECO:0000313" key="2">
    <source>
        <dbReference type="Proteomes" id="UP000077266"/>
    </source>
</evidence>
<keyword evidence="2" id="KW-1185">Reference proteome</keyword>
<dbReference type="InParanoid" id="A0A165EAZ2"/>
<proteinExistence type="predicted"/>
<accession>A0A165EAZ2</accession>
<sequence length="302" mass="33382">MLEHYRGSGAPPASALVIPNGTWALSEPTDWAPQYELTEIPALRGVETVRISFPWYYGNVDLETFLTVFPNVRHLDLERVTHTMREFRIGTRRSVLLRQSHPLSARHAAIASPLQSLVIEDPSPSSLRALQVANIPVVSLTTTDGYYSDILEEVLRPCSNFRASLMGSLITCTSPGRPGRVYKAVPTPFQTTGPSVDLFFSNLSTLPPLVALSANLDNTARQFGATVPLPFVEQLHLVLNTPLKRSRDGAPPFFRCDNLSVVVLQSQAKSAYTYRGIADYLECTLTVTDWSTITVVLHNIMT</sequence>
<gene>
    <name evidence="1" type="ORF">EXIGLDRAFT_840691</name>
</gene>
<protein>
    <submittedName>
        <fullName evidence="1">Uncharacterized protein</fullName>
    </submittedName>
</protein>
<dbReference type="AlphaFoldDB" id="A0A165EAZ2"/>
<evidence type="ECO:0000313" key="1">
    <source>
        <dbReference type="EMBL" id="KZV86491.1"/>
    </source>
</evidence>
<organism evidence="1 2">
    <name type="scientific">Exidia glandulosa HHB12029</name>
    <dbReference type="NCBI Taxonomy" id="1314781"/>
    <lineage>
        <taxon>Eukaryota</taxon>
        <taxon>Fungi</taxon>
        <taxon>Dikarya</taxon>
        <taxon>Basidiomycota</taxon>
        <taxon>Agaricomycotina</taxon>
        <taxon>Agaricomycetes</taxon>
        <taxon>Auriculariales</taxon>
        <taxon>Exidiaceae</taxon>
        <taxon>Exidia</taxon>
    </lineage>
</organism>